<dbReference type="EMBL" id="CP063450">
    <property type="protein sequence ID" value="QOV97715.1"/>
    <property type="molecule type" value="Genomic_DNA"/>
</dbReference>
<dbReference type="FunFam" id="1.10.1200.10:FF:000005">
    <property type="entry name" value="Nonribosomal peptide synthetase 1"/>
    <property type="match status" value="2"/>
</dbReference>
<feature type="domain" description="Carrier" evidence="8">
    <location>
        <begin position="1679"/>
        <end position="1754"/>
    </location>
</feature>
<feature type="domain" description="Carrier" evidence="8">
    <location>
        <begin position="5920"/>
        <end position="5994"/>
    </location>
</feature>
<dbReference type="CDD" id="cd19540">
    <property type="entry name" value="LCL_NRPS-like"/>
    <property type="match status" value="5"/>
</dbReference>
<dbReference type="RefSeq" id="WP_193902449.1">
    <property type="nucleotide sequence ID" value="NZ_CP063450.1"/>
</dbReference>
<evidence type="ECO:0000313" key="9">
    <source>
        <dbReference type="EMBL" id="QOV97715.1"/>
    </source>
</evidence>
<dbReference type="PANTHER" id="PTHR45527">
    <property type="entry name" value="NONRIBOSOMAL PEPTIDE SYNTHETASE"/>
    <property type="match status" value="1"/>
</dbReference>
<protein>
    <submittedName>
        <fullName evidence="9">Non-ribosomal peptide synthase/polyketide synthase</fullName>
    </submittedName>
</protein>
<evidence type="ECO:0000256" key="3">
    <source>
        <dbReference type="ARBA" id="ARBA00022450"/>
    </source>
</evidence>
<evidence type="ECO:0000313" key="10">
    <source>
        <dbReference type="Proteomes" id="UP000593818"/>
    </source>
</evidence>
<dbReference type="NCBIfam" id="TIGR01733">
    <property type="entry name" value="AA-adenyl-dom"/>
    <property type="match status" value="6"/>
</dbReference>
<dbReference type="FunFam" id="3.40.50.980:FF:000002">
    <property type="entry name" value="Enterobactin synthetase component F"/>
    <property type="match status" value="2"/>
</dbReference>
<evidence type="ECO:0000256" key="2">
    <source>
        <dbReference type="ARBA" id="ARBA00006432"/>
    </source>
</evidence>
<dbReference type="NCBIfam" id="NF003417">
    <property type="entry name" value="PRK04813.1"/>
    <property type="match status" value="7"/>
</dbReference>
<dbReference type="NCBIfam" id="NF004282">
    <property type="entry name" value="PRK05691.1"/>
    <property type="match status" value="6"/>
</dbReference>
<sequence length="7248" mass="780997">MTGDMAGKPALAIEDLPRLLAAVAEIEPDRVALTDGDTRIGYARLRDEIATLDTAMGGALGFDALFPVVLSNIAPALLGAPGLAGVVDALLADAVEVLGDDAAAPATFDPDTLVARFDAQVARTPDAVALEFDGQALTYREFDARANRLARHLIGLGVGPDARVGLAVRRSFDLLVGMYAIVKAGGAYVPLDPDHPADRLAYVLEIAEPVAVVTTERDAVDLPDSVPALTIDALDLSEVSDEPIAPEERRGALTADHLAYVIFTSGSTGRPKGVAVEHRAIVANIDWRQSEYGMRADDVVLQKTPFTFDVSVWEFFWPLQVGARLTIAVPDGHRDPAYLAQTMIERGVTIAHFVPSMLAVYLTEPTAASVSTLRYVFASGEALPPQTVARFYEISSARLHNLYGPTEAAVDVTYFATSADDTVVPIGAAVADTGLYVLDEGLRPVPDGVEGELYLAGVQLARGYLRRPDLTSDRFVADPFGEPGDRMYRTGDLVKTNDDGQIEYIGRTDFQVKLRGLRIELGEIESALLDHPGVRQSVVVVHSDPTLGDHLVAYLVTDGHDIERSELADAVRRRLPDYMVPSLFVELDEFPLGGSGKLDRKALPAPDFSSLQREYRAPSTATEHAVVAAFEQVLGVERLGVDDDFFELGGNSLSATRVVARLSADHKVRIDVREFFDAPTAAELASLVDAAMASGGDGRAPLVPQVRPELVPLSLAQQRMWFLNRFEPESAVDNIPVAIRLSGALDAAALQAAVTDVLGRHESLRTIYPDVDGVGYQQVLSVDEVVPDLTPVPVAESDLIARATEIVGTGFDVTTQVPFRARLFAVTETGTAAEHVLVLVVHHIASDGFSMGPLTRDVVTAYAARVSGDAPQWEPLAVQYADFAIWQREVLGSEDDPESVISSQVAFWRETLEGLPEQLDLPADRPRPAVASYRGSSHRFVLDSELRSAVRDLARRTSTTEFMVVHAALSVLLARLSGTDDIAIGTPVAGRGDAALDDLVGMFVNTLVLRTRVEGGESFEQVLGQVRGADLEAFGQADLPFERLVEIIDPERSTARHPLFQVLLAFQNLDADSLELPGLTVSALDVDAALAKFDLQVTVSDDATAEGYLVDLTYATDLFDARTMESFAERLTRILTAVVTEPALPVGDVALLDDAERTDVLATWNATEHELGDAGTLVDLFAEQVRRSPDAVAVEFEGESLTYGEFSERVNRLARHLISLGVRPEASVGLAMRRSLDLLVGMYAIVSAGGAYVPIDPDQPDDRNGYILDTAAPVVVLTTERDGFSVPATASVPSLAIDGLDLSATPAEPVTDADRLAPLRPSNTAYSIFTSGSTGRPKGVAVAHASVVNQIRWITTEYGIGPDDVVLQKTPFTFDVSVWELFGTLAVGSRMVIAVPDGHRDTAYLGTVIRERAVTATSFVPSMLAVFAASVSPDDCASLRTVLVAGEAFPLSVAEQFSRISDAELHNLYGPTEATVHATARPVAGTTGGSVAMGAPVWNTRAYVLDSRLSPVPAGVVGELYLAGVQVARGYVGRPDLTAERFVASPFGEGERLYRTGDLVRWSNDRRGDLEYLGRTDFQVKLRGLRIELGEIETALLDHTGVSQAAAQVRHEQLVAYVVPAPNTTFDRDAAQAALSAVLPAYIVPSQFVVLDEMPLGSSGKVDRKALPDPVFEARGFRAPTTPVEEVVAGVFADVLGVDRVGLDDDFFALGGNSLIATQVVARLGSELGTVVPVRVLFEASGVAALAARVEQSETQGRTPLIAQERPERVPLSLAQQRMWFLNRFEPESAVNNIPGAIRLIGALDVEALRSAVVDVLGRHESLRTTYPDVDGVGYQQVLPVSEVEPDLTPIDVTETQLVQSITDLVSSGFDVSAQAPFRAQLFAVSATEHVLALVVHHIAADGFSMGPLTRDIVSAYAARAAGGEPGWEPLPVQYADFAIWQREVLGSEDDPESVISSQVGFWRDTLEGLPEQLDLPADRPRPAVATNRGALHEFTIDETLHDRIVTLARERNATPFMVVHTALAVLLARLSGTDDIAIGTPVAGRGDAALDDLVGMFVNTLVLRTRVEGGESFEQVLGRVRGADLEAFGHADLPFERLVEVLNPERSTTRHPLFQVMLSFQNLETRTLELPRLTVEAVDLDIATAKFDLQFVVTETPTATGAAEYSVGLTYATDLFDTRTVERIAERFVRLLDAVTGDLSVAIGDVDLLDDAERVQVLEQWNDTDRALDGTSTLVDLFAEQVRRSPDAVAVEFEGESLTYGEFSERVNRLARHLISLGVGPDARVGLAMRRSLDLLVGMYAVVTAGGAYVPIDPDQPEDRNGYILDTAAPVAVLTTERDGFRVPGETSVPILLVDTLDLSATASDPVIDAERTSPLRASNTAYVIFTSGSTGRPKGVAVPHGAIVNRLRWMQHEYPLTEADVVLQKTPFTFDVSVWEFFWPLQVGARLVVAVPDGHRDPRYLTSVIERCGVTVVHFVPSMLAVFVAEASADELTSLRHVFASGEALPPALAARTRALLTDAGLHNLYGPTEAAVDVTYHEATDADTVSVPIGAPVWNTRVYVLDERLAPVPVGVAGELYLAGAQLARGYVQRPDLTAERFVASPFGDGERLYRTGDLVRRPDETGELDYIGRTDFQVKLRGLRIELGEIETALLDLDEVDQAVVLVRQDQLVAYVVPQPGAIFDQAVAGAALSAQLPAYMVPATYVLLDAMPLGASGKLDRKALPDPVFEVRAFRAPTTSTEQVVASTYSEVLGVDRVGLDDDFFALGGNSLIATRVVSRIGAALNATVPLRLLFEAATVEDLAARLEHGVSGGPRRPLVAGERPDRVPLSLAQQRYWFLNQFDTASSAVDNIPIAVRLVGDLDVDALRAAARDVIARHESLRTIYPDSPDGPHQVVLPLDGALPELVVRDVAEAELEPEIVAFMSTTFDVTAEVPVAVRIFRVSDDEHILALVVHHVSADGASVGPLTRDLMTAYVARSRGDAPAWEPLPVQYADYALWQREVLGSEDDPESLAAKQVEYWKQALAGLPDQLDLPSDRPRPPSQSFRGESLQFTISPELHRGLQELARSKNATLFMVVNAAFATLLARLSGTRDIAIGTPIAGRGERELDDLIGMFVNTLVFRSDVDPAQSFERLLEGTRETDLGAFANADVPFERLVEVLNPVRSTARNPLFQVGLSFQNLARTQLELPGLTVSSTDFELQLAKTDLQLTVFDHYDDDGAPDVIDATFTYATDLFDESTVAGFAQRFVRVLEAIVTDPATAVGDIDMLDGSERVEILESWNATDRAVEQTSTLVDLFDEQVSRVPDATALVFEGESLTYAEFDARVNRLARRLISEGVGPESTVALAMRRSVELLVGMYAVAKAGGAYVPVDPDQPDERNAYILDAAAPVVVLSTERDDFVVPGERSVPSLAIDTLDLSDVSDASIADGERVAPLRASNTAYVIFTSGSTGRPKGVAVPHAAIVNQLLWKREHFGLGSDDAVLLKTVATFDLSVWEFWSALVSGGRVVIASADGHRDPAYLNRLLTEQSVTTLHVVPSMLEALMVDAGGILTPSLRQVLAIGEALPPATAKRFVEHNAARLVNLYGPTEAAVSVTAGDVTDTSGASVPIGVPEWNTRVYVLDERLHPVPAGVAGELYLAGAQLARGYFGRADLSAERFVASPFGDGERLYRTGDLVRWTRDGQLDYLSRTDFQVKVRGFRIELGEIESALRAMDVLRDVAVIAREDERVGTQLVAYVVPIEVDTLDVATVRSELATQVPSYMVPSAFVTLDALPLNVNGKLDRRALPEPVFETREFRTPVTPAEQAVAAVFAEVLGVERVGLDDDFFELGGNSLLATQVASRLGAALGAKVPVRALFENTTVESLAGAVESQRGDDRRPLEAVERPARIPLSLAQQRMWFLNRFDTESSAYNVPIAIRLTGDLDVDALQAAVGDVVVRHESLRTFYPETEDGPVQVIVPAAQTVPDLTPVDVPEEDIVVAVQELAATIFDVTTTVPLSARLFRVRESDYVLAFVVHHISADGSSMGPLTRDLMTAYVARSQGDAPAWEPLSVQYADFAIWQREVLGDEDDPEALAAKQVEYWKQALAGLPDQLDLPSDRPRPAVQSFRGGRVDFTVEAELHRRLADLGRRTNTTMFMVLHTALAVFLARMSSSDDIAIGTPMAGRGERELDDLIGMFVNTLVFRTHVDSDASFTELLGRTREADLGAFANADVPFERLVEVLNPARSTARHPLFQVGLSFQNLAQAALELPGLTISGLDTDMEISQFDLHLIVTDRYSGDGTPTGITGYFTYATDLFDESTVAEFAARFIRVLDAVVDDPALPVGDLPILDTAETTRVLEAWNDTTHPTGSATLVDLFDEQVSRVPDAAALVFEGGSLTYAEFDARVNRLARRLISEGVGPESTVALAMRRSVELLVGMYAVAKAGGAYVPVDPDQPDERNAYILDTAAPVVILSTERDEFTAPGEKSVPTLFLDSLDLSELSAAPVTDTERIAPLRATNTAYVIFTSGSTGRPKGVAVPHAAIVNQLLWKREHFGLGVDDAVLLKTVATFDLSVWEFWSALVSGGRVVIASADGHRDPAYLNRLLTEQSVTTLHVVPSMLEALMVDADGVLAPSLRHILAIGEALPPATAQRFLTHNRARLVNLYGPTEAAVSVTAGDVTDTSGASVPIGVPEWNTRVYVLDERLHPVPAGVAGELYLAGAQLARGYFGRADLSAERFVASPFGDGERLYRTGDLVRWTRDGQLDYLSRTDFQVKVRGFRIELGEIESALRAMDALRDVAVIAREGERVGTQLVAYVVPADGAQADIESIRSALGARVPSYMVPSAFVTLDALPLNVNGKLDRRALPEPVFETREFRAPSTPIEEIVAGVFADVLGLSRVGVDDDFFELGGNSLLATQVVSRIGAALDTRVPVRVLFEAPSVAALAVAAEQHTAAAARPALVPQPRPDRVPLSLAQQRMWFLNRFDTESSVDNIPVAVRLSGALDLGALQAAVQDLLGRHEVLRTIYPEIDGQPYQLILPVSQAAPDIDVEPVTEDDLLHKVTGVVSRGFDVTTEIPLRARLFELSERDHVLVFVVHHISADGWSISPLTRDVMTAYMSRAEGEAPGWAPLPVQYADFAIWQRAVLGGEDDAESLLAAQAEYWKRTLAGLPDELNLPMDRPRPSIQSFTGGKIEFVLGADLHRGLAALARSTGTTMFMVMHTALAVFLSRISDSDDIAIGTPIAGRGESEVDDLVGMFVNTLVLRTRVDAGKSFSDLLSRVREGDLEAFAHADIPFERLVEILNPERSTARHPLFQVALSFENLPETALELPELTVSGVPFEVDTVKFDLSLTLREHRGGSDVPAGISAEFSYASALFDRSTIEGFARRFEMLVAGVLGDPQLPVGDLPLLDTDEFDRLTHVHGDRVSAGGSLTDILTSGVARAPEAVAVRYEGRSVTYRELDETSSRLARMLIERGVGPEDIVAVAYPRSYEMVLSVWAIAKAGAAHLPVDPNYPIDRVRYMLADSGAAMGITGAEYREAMPDDSDWVVLDAPETAAELDARSGAPVTDADRVRPIRLEHPAYVIYTSGSTGRPKGVVVTHTGLGGVVDTAVDLYHLRAGHRFLHICSPSFDPSVLEWMAAFSSGATLVIVPGRIIGGPDLAELLQTEQVTHTIITPAVLGTMDPAGIDSLEVVSVGGDVTTPELLGRWAPGRKYFNGYGPTETTIISSFARLQPGRPITIGNPTHGVSALVLDARLNPVPEGVAGELYMAGGALARGYHGRTALTAERFVANPYTSDGSRMYRTGDVVRWRSIEGGPVELEFVGRSDFQVKVRGFRIELGEIDAALAGHDSVDFAATLGRTTGSGATVLVSYVLPVRGRTVDTAELTEFVARSLPPHMVPSAIVVLDEVPLTPVGKLDRDALPEPVIEEREYRAAEGEVEQIISEVFAEVLHLDKVSVDESFFALGGDSIVSIQLVSRAKARGVVFTPRDVFERRSVAGLAEVATRSEGGTTLRPAELPGGGVGEVPLTPIMHEVLSWPGGFDRFSQIVAVTLPRGIDQDVLVRTIGAVVDHHDALRSILERGTDGEHVLRVRAAGSVDPMSILERVELPAGISDADLTVVAEHEIDAALGLLDPASGSVLRFVWFDFGGERAGILAVVAHHLVVDGVSWRILLPDLGLAWGQIVSGQEVSLDAVGTSLRRWAHGLVAAASERRAELPLWERILEGPDPALGSRPFDPAVDTVSTVRRVELSLPASETDALLTSVPTLFRGGVADGLMAALGLALVRWRRDRGIESSSALVEFEGHGREESVLPGADLSRTVGWFTSAYPVRVDLTGVDVDEAFAGGAAIGSAVKAVKEQLLAIPDKGMGFGMLRYLDPESSARLASIARVPQVSFNYLGRMSSADVPEGLAEIGWAPTSALGELDVAQDADMPANASVDINAIVSDGDGGPQLGASIAFPSGLLDSDDVDELAQHWSQALSALAQYAASPDAGGLTPSDLLLAGLEQSEIEEWEQRYPALSDVWPLSPLQAGLLFHASMVTEEHVDVYTMQAVLDLEGEVDPARLRAAGQALLDRYPNLRTAFVTDAEGRSLQLVLDDVELPWRELDSSDTEDERRMAAVASALADEQSRRFDMESAPLIRFLLVRSGTNRYHLGVTTHHILLDGWSMPLLMQDLMALYVLRGDPTALPRARSYRSFLAWLAEQDRTVSLDAWATALEGLGDPTAIAPVQRDPGNDTISTVRVLLDTERTARLTALAADLGVTVNTLVQAAWGVVLGRITGSSDVVFGATVSGRPADLPGVESMVGLFINTLPVRVRTNRHESVSQMLRRLQAEQAGLLDHHYVGLSDIEQRIGTPIGFDSLLVFESYPIDRDALSDAAGSIDGMTITGVGVKDATHYPITLLTVADSEIELTFKYLERFFDEAEVVHLSRRFVRVLEAFVEDSDTAVADIELVEADELARIVAESGPSAVVGGTGAGTLATVLAEVVEMDPSAPALAVPAEPEADGQGVEISYRELDERSSRLARMLIDRGLGTGDAVAVSMPRSVDSVVAQWAVAKTGAALVMVDPARHGEELPAGAAVGLTLSKAAGSLSGDWIVVDDEKVQTDLSALSAAPVTYSDRLRPVEPSDAAAVIGSRTFTNAELLERIDELRERYELTYESRSAALGSVDVESVALEPLAVTATGAVVVVVPEKTVSGASLDGVLYNEWVTHVHLPEASLRTLEPGSLEDLAVVVVVDEAPQDLLDEWGAAHRVHRLSDPD</sequence>
<evidence type="ECO:0000256" key="4">
    <source>
        <dbReference type="ARBA" id="ARBA00022553"/>
    </source>
</evidence>
<comment type="cofactor">
    <cofactor evidence="1">
        <name>pantetheine 4'-phosphate</name>
        <dbReference type="ChEBI" id="CHEBI:47942"/>
    </cofactor>
</comment>
<dbReference type="Gene3D" id="1.10.1200.10">
    <property type="entry name" value="ACP-like"/>
    <property type="match status" value="6"/>
</dbReference>
<comment type="similarity">
    <text evidence="2">Belongs to the ATP-dependent AMP-binding enzyme family.</text>
</comment>
<dbReference type="GO" id="GO:0005829">
    <property type="term" value="C:cytosol"/>
    <property type="evidence" value="ECO:0007669"/>
    <property type="project" value="TreeGrafter"/>
</dbReference>
<feature type="domain" description="Carrier" evidence="8">
    <location>
        <begin position="4862"/>
        <end position="4937"/>
    </location>
</feature>
<dbReference type="InterPro" id="IPR006162">
    <property type="entry name" value="Ppantetheine_attach_site"/>
</dbReference>
<dbReference type="PROSITE" id="PS50075">
    <property type="entry name" value="CARRIER"/>
    <property type="match status" value="6"/>
</dbReference>
<dbReference type="Gene3D" id="3.30.559.30">
    <property type="entry name" value="Nonribosomal peptide synthetase, condensation domain"/>
    <property type="match status" value="7"/>
</dbReference>
<keyword evidence="6" id="KW-0045">Antibiotic biosynthesis</keyword>
<keyword evidence="4" id="KW-0597">Phosphoprotein</keyword>
<dbReference type="GO" id="GO:0044550">
    <property type="term" value="P:secondary metabolite biosynthetic process"/>
    <property type="evidence" value="ECO:0007669"/>
    <property type="project" value="UniProtKB-ARBA"/>
</dbReference>
<feature type="domain" description="Carrier" evidence="8">
    <location>
        <begin position="3801"/>
        <end position="3876"/>
    </location>
</feature>
<dbReference type="InterPro" id="IPR025110">
    <property type="entry name" value="AMP-bd_C"/>
</dbReference>
<dbReference type="PROSITE" id="PS00455">
    <property type="entry name" value="AMP_BINDING"/>
    <property type="match status" value="5"/>
</dbReference>
<organism evidence="9 10">
    <name type="scientific">Rhodococcus pyridinivorans</name>
    <dbReference type="NCBI Taxonomy" id="103816"/>
    <lineage>
        <taxon>Bacteria</taxon>
        <taxon>Bacillati</taxon>
        <taxon>Actinomycetota</taxon>
        <taxon>Actinomycetes</taxon>
        <taxon>Mycobacteriales</taxon>
        <taxon>Nocardiaceae</taxon>
        <taxon>Rhodococcus</taxon>
    </lineage>
</organism>
<dbReference type="FunFam" id="3.30.300.30:FF:000010">
    <property type="entry name" value="Enterobactin synthetase component F"/>
    <property type="match status" value="3"/>
</dbReference>
<dbReference type="Gene3D" id="3.40.50.980">
    <property type="match status" value="14"/>
</dbReference>
<dbReference type="Proteomes" id="UP000593818">
    <property type="component" value="Chromosome"/>
</dbReference>
<name>A0A7M2XJ24_9NOCA</name>
<dbReference type="NCBIfam" id="TIGR01720">
    <property type="entry name" value="NRPS-para261"/>
    <property type="match status" value="1"/>
</dbReference>
<dbReference type="SUPFAM" id="SSF56801">
    <property type="entry name" value="Acetyl-CoA synthetase-like"/>
    <property type="match status" value="7"/>
</dbReference>
<evidence type="ECO:0000256" key="5">
    <source>
        <dbReference type="ARBA" id="ARBA00022737"/>
    </source>
</evidence>
<evidence type="ECO:0000256" key="1">
    <source>
        <dbReference type="ARBA" id="ARBA00001957"/>
    </source>
</evidence>
<dbReference type="InterPro" id="IPR001242">
    <property type="entry name" value="Condensation_dom"/>
</dbReference>
<dbReference type="Gene3D" id="3.30.300.30">
    <property type="match status" value="6"/>
</dbReference>
<dbReference type="InterPro" id="IPR045851">
    <property type="entry name" value="AMP-bd_C_sf"/>
</dbReference>
<dbReference type="GO" id="GO:0003824">
    <property type="term" value="F:catalytic activity"/>
    <property type="evidence" value="ECO:0007669"/>
    <property type="project" value="InterPro"/>
</dbReference>
<dbReference type="Pfam" id="PF00501">
    <property type="entry name" value="AMP-binding"/>
    <property type="match status" value="7"/>
</dbReference>
<dbReference type="InterPro" id="IPR009081">
    <property type="entry name" value="PP-bd_ACP"/>
</dbReference>
<dbReference type="Pfam" id="PF00668">
    <property type="entry name" value="Condensation"/>
    <property type="match status" value="7"/>
</dbReference>
<feature type="domain" description="Carrier" evidence="8">
    <location>
        <begin position="617"/>
        <end position="692"/>
    </location>
</feature>
<accession>A0A7M2XJ24</accession>
<dbReference type="Pfam" id="PF00550">
    <property type="entry name" value="PP-binding"/>
    <property type="match status" value="6"/>
</dbReference>
<proteinExistence type="inferred from homology"/>
<dbReference type="SMART" id="SM00823">
    <property type="entry name" value="PKS_PP"/>
    <property type="match status" value="6"/>
</dbReference>
<dbReference type="FunFam" id="1.10.1200.10:FF:000016">
    <property type="entry name" value="Non-ribosomal peptide synthase"/>
    <property type="match status" value="1"/>
</dbReference>
<feature type="domain" description="Carrier" evidence="8">
    <location>
        <begin position="2737"/>
        <end position="2812"/>
    </location>
</feature>
<dbReference type="PROSITE" id="PS00012">
    <property type="entry name" value="PHOSPHOPANTETHEINE"/>
    <property type="match status" value="6"/>
</dbReference>
<dbReference type="InterPro" id="IPR020845">
    <property type="entry name" value="AMP-binding_CS"/>
</dbReference>
<dbReference type="InterPro" id="IPR020806">
    <property type="entry name" value="PKS_PP-bd"/>
</dbReference>
<dbReference type="FunFam" id="3.40.50.12780:FF:000012">
    <property type="entry name" value="Non-ribosomal peptide synthetase"/>
    <property type="match status" value="5"/>
</dbReference>
<dbReference type="SUPFAM" id="SSF47336">
    <property type="entry name" value="ACP-like"/>
    <property type="match status" value="6"/>
</dbReference>
<dbReference type="CDD" id="cd17646">
    <property type="entry name" value="A_NRPS_AB3403-like"/>
    <property type="match status" value="5"/>
</dbReference>
<dbReference type="PANTHER" id="PTHR45527:SF1">
    <property type="entry name" value="FATTY ACID SYNTHASE"/>
    <property type="match status" value="1"/>
</dbReference>
<keyword evidence="3" id="KW-0596">Phosphopantetheine</keyword>
<dbReference type="InterPro" id="IPR010071">
    <property type="entry name" value="AA_adenyl_dom"/>
</dbReference>
<keyword evidence="10" id="KW-1185">Reference proteome</keyword>
<dbReference type="InterPro" id="IPR010060">
    <property type="entry name" value="NRPS_synth"/>
</dbReference>
<dbReference type="InterPro" id="IPR000873">
    <property type="entry name" value="AMP-dep_synth/lig_dom"/>
</dbReference>
<dbReference type="InterPro" id="IPR036736">
    <property type="entry name" value="ACP-like_sf"/>
</dbReference>
<dbReference type="FunFam" id="3.40.50.980:FF:000001">
    <property type="entry name" value="Non-ribosomal peptide synthetase"/>
    <property type="match status" value="6"/>
</dbReference>
<dbReference type="GO" id="GO:0043041">
    <property type="term" value="P:amino acid activation for nonribosomal peptide biosynthetic process"/>
    <property type="evidence" value="ECO:0007669"/>
    <property type="project" value="TreeGrafter"/>
</dbReference>
<dbReference type="GO" id="GO:0072330">
    <property type="term" value="P:monocarboxylic acid biosynthetic process"/>
    <property type="evidence" value="ECO:0007669"/>
    <property type="project" value="UniProtKB-ARBA"/>
</dbReference>
<dbReference type="FunFam" id="2.30.38.10:FF:000001">
    <property type="entry name" value="Non-ribosomal peptide synthetase PvdI"/>
    <property type="match status" value="5"/>
</dbReference>
<dbReference type="CDD" id="cd19543">
    <property type="entry name" value="DCL_NRPS"/>
    <property type="match status" value="1"/>
</dbReference>
<evidence type="ECO:0000259" key="8">
    <source>
        <dbReference type="PROSITE" id="PS50075"/>
    </source>
</evidence>
<dbReference type="Pfam" id="PF13193">
    <property type="entry name" value="AMP-binding_C"/>
    <property type="match status" value="6"/>
</dbReference>
<dbReference type="SUPFAM" id="SSF52777">
    <property type="entry name" value="CoA-dependent acyltransferases"/>
    <property type="match status" value="14"/>
</dbReference>
<reference evidence="9 10" key="1">
    <citation type="submission" date="2020-10" db="EMBL/GenBank/DDBJ databases">
        <title>Whole genome sequence of oil-degrading bacteria Rhodococcus pyridinivorans strain 5Ap.</title>
        <authorList>
            <person name="Akhremchuk A.E."/>
            <person name="Valentovich L.N."/>
            <person name="Charniauskaya M.I."/>
            <person name="Bukliarevich H.A."/>
            <person name="Titok M.A."/>
        </authorList>
    </citation>
    <scope>NUCLEOTIDE SEQUENCE [LARGE SCALE GENOMIC DNA]</scope>
    <source>
        <strain evidence="9 10">5Ap</strain>
    </source>
</reference>
<dbReference type="Gene3D" id="2.30.38.10">
    <property type="entry name" value="Luciferase, Domain 3"/>
    <property type="match status" value="6"/>
</dbReference>
<gene>
    <name evidence="9" type="ORF">INP59_17540</name>
</gene>
<evidence type="ECO:0000256" key="7">
    <source>
        <dbReference type="SAM" id="MobiDB-lite"/>
    </source>
</evidence>
<dbReference type="GO" id="GO:0008610">
    <property type="term" value="P:lipid biosynthetic process"/>
    <property type="evidence" value="ECO:0007669"/>
    <property type="project" value="UniProtKB-ARBA"/>
</dbReference>
<dbReference type="InterPro" id="IPR023213">
    <property type="entry name" value="CAT-like_dom_sf"/>
</dbReference>
<dbReference type="UniPathway" id="UPA00011"/>
<feature type="region of interest" description="Disordered" evidence="7">
    <location>
        <begin position="3032"/>
        <end position="3051"/>
    </location>
</feature>
<dbReference type="Gene3D" id="3.30.559.10">
    <property type="entry name" value="Chloramphenicol acetyltransferase-like domain"/>
    <property type="match status" value="7"/>
</dbReference>
<keyword evidence="5" id="KW-0677">Repeat</keyword>
<evidence type="ECO:0000256" key="6">
    <source>
        <dbReference type="ARBA" id="ARBA00023194"/>
    </source>
</evidence>
<dbReference type="GO" id="GO:0017000">
    <property type="term" value="P:antibiotic biosynthetic process"/>
    <property type="evidence" value="ECO:0007669"/>
    <property type="project" value="UniProtKB-KW"/>
</dbReference>
<dbReference type="GO" id="GO:0031177">
    <property type="term" value="F:phosphopantetheine binding"/>
    <property type="evidence" value="ECO:0007669"/>
    <property type="project" value="InterPro"/>
</dbReference>